<evidence type="ECO:0000313" key="2">
    <source>
        <dbReference type="Proteomes" id="UP001642360"/>
    </source>
</evidence>
<sequence length="139" mass="15460">MNGHKEVEVFPSCTLNMKFSPELGSSFYVDHQFDVCSTGGISLDDECGLVRNKEPLDKGFSFDQESSKSWAEESEELEDNKASLRAQVVANSIDSSSTLEFGGNVSKVPYFKFLDMWTEDNSFLGWSAGVERTEVVHLA</sequence>
<reference evidence="1 2" key="1">
    <citation type="submission" date="2024-02" db="EMBL/GenBank/DDBJ databases">
        <authorList>
            <person name="Vignale AGUSTIN F."/>
            <person name="Sosa J E."/>
            <person name="Modenutti C."/>
        </authorList>
    </citation>
    <scope>NUCLEOTIDE SEQUENCE [LARGE SCALE GENOMIC DNA]</scope>
</reference>
<keyword evidence="2" id="KW-1185">Reference proteome</keyword>
<evidence type="ECO:0000313" key="1">
    <source>
        <dbReference type="EMBL" id="CAK9141097.1"/>
    </source>
</evidence>
<protein>
    <submittedName>
        <fullName evidence="1">Uncharacterized protein</fullName>
    </submittedName>
</protein>
<comment type="caution">
    <text evidence="1">The sequence shown here is derived from an EMBL/GenBank/DDBJ whole genome shotgun (WGS) entry which is preliminary data.</text>
</comment>
<gene>
    <name evidence="1" type="ORF">ILEXP_LOCUS8617</name>
</gene>
<accession>A0ABC8R8M1</accession>
<dbReference type="Proteomes" id="UP001642360">
    <property type="component" value="Unassembled WGS sequence"/>
</dbReference>
<proteinExistence type="predicted"/>
<dbReference type="AlphaFoldDB" id="A0ABC8R8M1"/>
<dbReference type="EMBL" id="CAUOFW020001096">
    <property type="protein sequence ID" value="CAK9141097.1"/>
    <property type="molecule type" value="Genomic_DNA"/>
</dbReference>
<organism evidence="1 2">
    <name type="scientific">Ilex paraguariensis</name>
    <name type="common">yerba mate</name>
    <dbReference type="NCBI Taxonomy" id="185542"/>
    <lineage>
        <taxon>Eukaryota</taxon>
        <taxon>Viridiplantae</taxon>
        <taxon>Streptophyta</taxon>
        <taxon>Embryophyta</taxon>
        <taxon>Tracheophyta</taxon>
        <taxon>Spermatophyta</taxon>
        <taxon>Magnoliopsida</taxon>
        <taxon>eudicotyledons</taxon>
        <taxon>Gunneridae</taxon>
        <taxon>Pentapetalae</taxon>
        <taxon>asterids</taxon>
        <taxon>campanulids</taxon>
        <taxon>Aquifoliales</taxon>
        <taxon>Aquifoliaceae</taxon>
        <taxon>Ilex</taxon>
    </lineage>
</organism>
<name>A0ABC8R8M1_9AQUA</name>